<organism evidence="2">
    <name type="scientific">Tanacetum cinerariifolium</name>
    <name type="common">Dalmatian daisy</name>
    <name type="synonym">Chrysanthemum cinerariifolium</name>
    <dbReference type="NCBI Taxonomy" id="118510"/>
    <lineage>
        <taxon>Eukaryota</taxon>
        <taxon>Viridiplantae</taxon>
        <taxon>Streptophyta</taxon>
        <taxon>Embryophyta</taxon>
        <taxon>Tracheophyta</taxon>
        <taxon>Spermatophyta</taxon>
        <taxon>Magnoliopsida</taxon>
        <taxon>eudicotyledons</taxon>
        <taxon>Gunneridae</taxon>
        <taxon>Pentapetalae</taxon>
        <taxon>asterids</taxon>
        <taxon>campanulids</taxon>
        <taxon>Asterales</taxon>
        <taxon>Asteraceae</taxon>
        <taxon>Asteroideae</taxon>
        <taxon>Anthemideae</taxon>
        <taxon>Anthemidinae</taxon>
        <taxon>Tanacetum</taxon>
    </lineage>
</organism>
<protein>
    <recommendedName>
        <fullName evidence="3">Reverse transcriptase domain-containing protein</fullName>
    </recommendedName>
</protein>
<feature type="non-terminal residue" evidence="2">
    <location>
        <position position="111"/>
    </location>
</feature>
<dbReference type="AlphaFoldDB" id="A0A699WW04"/>
<gene>
    <name evidence="2" type="ORF">Tci_923636</name>
</gene>
<feature type="non-terminal residue" evidence="2">
    <location>
        <position position="1"/>
    </location>
</feature>
<sequence>DISDDSTNDPLLEEANLFLATDHSIPPNIKNFGYDPEGDIRFLKALLIDDESSNFEDDPSILRPPPEPPDDEFDLKPDSGEVTSVVMNNIDEPNEDKSFDPGGEIVFLQKM</sequence>
<dbReference type="EMBL" id="BKCJ011772913">
    <property type="protein sequence ID" value="GFD51667.1"/>
    <property type="molecule type" value="Genomic_DNA"/>
</dbReference>
<accession>A0A699WW04</accession>
<feature type="region of interest" description="Disordered" evidence="1">
    <location>
        <begin position="53"/>
        <end position="73"/>
    </location>
</feature>
<reference evidence="2" key="1">
    <citation type="journal article" date="2019" name="Sci. Rep.">
        <title>Draft genome of Tanacetum cinerariifolium, the natural source of mosquito coil.</title>
        <authorList>
            <person name="Yamashiro T."/>
            <person name="Shiraishi A."/>
            <person name="Satake H."/>
            <person name="Nakayama K."/>
        </authorList>
    </citation>
    <scope>NUCLEOTIDE SEQUENCE</scope>
</reference>
<evidence type="ECO:0008006" key="3">
    <source>
        <dbReference type="Google" id="ProtNLM"/>
    </source>
</evidence>
<evidence type="ECO:0000256" key="1">
    <source>
        <dbReference type="SAM" id="MobiDB-lite"/>
    </source>
</evidence>
<name>A0A699WW04_TANCI</name>
<proteinExistence type="predicted"/>
<evidence type="ECO:0000313" key="2">
    <source>
        <dbReference type="EMBL" id="GFD51667.1"/>
    </source>
</evidence>
<comment type="caution">
    <text evidence="2">The sequence shown here is derived from an EMBL/GenBank/DDBJ whole genome shotgun (WGS) entry which is preliminary data.</text>
</comment>